<protein>
    <submittedName>
        <fullName evidence="2">Inovirus Gp2 family protein</fullName>
    </submittedName>
</protein>
<proteinExistence type="predicted"/>
<evidence type="ECO:0000313" key="3">
    <source>
        <dbReference type="Proteomes" id="UP000480681"/>
    </source>
</evidence>
<evidence type="ECO:0000313" key="2">
    <source>
        <dbReference type="EMBL" id="NEX75959.1"/>
    </source>
</evidence>
<feature type="domain" description="YagK/YfjJ C-terminal" evidence="1">
    <location>
        <begin position="29"/>
        <end position="206"/>
    </location>
</feature>
<comment type="caution">
    <text evidence="2">The sequence shown here is derived from an EMBL/GenBank/DDBJ whole genome shotgun (WGS) entry which is preliminary data.</text>
</comment>
<dbReference type="InterPro" id="IPR057271">
    <property type="entry name" value="YagK_YfjJ_C"/>
</dbReference>
<dbReference type="RefSeq" id="WP_163148882.1">
    <property type="nucleotide sequence ID" value="NZ_JAAIKZ010000024.1"/>
</dbReference>
<organism evidence="2 3">
    <name type="scientific">Aeromonas rivipollensis</name>
    <dbReference type="NCBI Taxonomy" id="948519"/>
    <lineage>
        <taxon>Bacteria</taxon>
        <taxon>Pseudomonadati</taxon>
        <taxon>Pseudomonadota</taxon>
        <taxon>Gammaproteobacteria</taxon>
        <taxon>Aeromonadales</taxon>
        <taxon>Aeromonadaceae</taxon>
        <taxon>Aeromonas</taxon>
    </lineage>
</organism>
<dbReference type="Pfam" id="PF11726">
    <property type="entry name" value="YagK_YfjJ_C"/>
    <property type="match status" value="1"/>
</dbReference>
<sequence length="208" mass="24094">MAEAQRLYGEISPYYLERCLEVVQGAIAKFGRVFALRVDLRFAQDTRGGEYDMPICFQRNDPKAITRFIEALKSQIKADHKRKGRSGEPAYPLYIWVREQVGSGHWHYHLVLFFKKDVYGFRGDYSNSDADNMATRVQRAWCSALGLVYPDYAPLVQFPQNGSYLLDQRSLHLKPEYLHHFLLRLAYFCKTHSKDIGDGQRNMGCSQV</sequence>
<reference evidence="2 3" key="1">
    <citation type="submission" date="2020-02" db="EMBL/GenBank/DDBJ databases">
        <title>Genome sequencing of Aeromonas rivipollensis.</title>
        <authorList>
            <person name="Fono-Tamo Ubani E.K."/>
            <person name="Lekota K.E."/>
        </authorList>
    </citation>
    <scope>NUCLEOTIDE SEQUENCE [LARGE SCALE GENOMIC DNA]</scope>
    <source>
        <strain evidence="2 3">G87</strain>
    </source>
</reference>
<dbReference type="AlphaFoldDB" id="A0AAW9YDS8"/>
<dbReference type="EMBL" id="JAAIKZ010000024">
    <property type="protein sequence ID" value="NEX75959.1"/>
    <property type="molecule type" value="Genomic_DNA"/>
</dbReference>
<evidence type="ECO:0000259" key="1">
    <source>
        <dbReference type="Pfam" id="PF11726"/>
    </source>
</evidence>
<name>A0AAW9YDS8_9GAMM</name>
<gene>
    <name evidence="2" type="ORF">G4911_14650</name>
</gene>
<accession>A0AAW9YDS8</accession>
<dbReference type="Proteomes" id="UP000480681">
    <property type="component" value="Unassembled WGS sequence"/>
</dbReference>